<dbReference type="KEGG" id="sla:SERLADRAFT_459322"/>
<dbReference type="Proteomes" id="UP000008064">
    <property type="component" value="Unassembled WGS sequence"/>
</dbReference>
<proteinExistence type="predicted"/>
<dbReference type="AlphaFoldDB" id="F8NLV1"/>
<evidence type="ECO:0000313" key="1">
    <source>
        <dbReference type="EMBL" id="EGO28651.1"/>
    </source>
</evidence>
<protein>
    <submittedName>
        <fullName evidence="1">Uncharacterized protein</fullName>
    </submittedName>
</protein>
<dbReference type="RefSeq" id="XP_007314850.1">
    <property type="nucleotide sequence ID" value="XM_007314788.1"/>
</dbReference>
<dbReference type="OrthoDB" id="2306919at2759"/>
<reference evidence="1" key="1">
    <citation type="submission" date="2011-04" db="EMBL/GenBank/DDBJ databases">
        <title>Evolution of plant cell wall degrading machinery underlies the functional diversity of forest fungi.</title>
        <authorList>
            <consortium name="US DOE Joint Genome Institute (JGI-PGF)"/>
            <person name="Eastwood D.C."/>
            <person name="Floudas D."/>
            <person name="Binder M."/>
            <person name="Majcherczyk A."/>
            <person name="Schneider P."/>
            <person name="Aerts A."/>
            <person name="Asiegbu F.O."/>
            <person name="Baker S.E."/>
            <person name="Barry K."/>
            <person name="Bendiksby M."/>
            <person name="Blumentritt M."/>
            <person name="Coutinho P.M."/>
            <person name="Cullen D."/>
            <person name="Cullen D."/>
            <person name="Gathman A."/>
            <person name="Goodell B."/>
            <person name="Henrissat B."/>
            <person name="Ihrmark K."/>
            <person name="Kauserud H."/>
            <person name="Kohler A."/>
            <person name="LaButti K."/>
            <person name="Lapidus A."/>
            <person name="Lavin J.L."/>
            <person name="Lee Y.-H."/>
            <person name="Lindquist E."/>
            <person name="Lilly W."/>
            <person name="Lucas S."/>
            <person name="Morin E."/>
            <person name="Murat C."/>
            <person name="Oguiza J.A."/>
            <person name="Park J."/>
            <person name="Pisabarro A.G."/>
            <person name="Riley R."/>
            <person name="Rosling A."/>
            <person name="Salamov A."/>
            <person name="Schmidt O."/>
            <person name="Schmutz J."/>
            <person name="Skrede I."/>
            <person name="Stenlid J."/>
            <person name="Wiebenga A."/>
            <person name="Xie X."/>
            <person name="Kues U."/>
            <person name="Hibbett D.S."/>
            <person name="Hoffmeister D."/>
            <person name="Hogberg N."/>
            <person name="Martin F."/>
            <person name="Grigoriev I.V."/>
            <person name="Watkinson S.C."/>
        </authorList>
    </citation>
    <scope>NUCLEOTIDE SEQUENCE</scope>
    <source>
        <strain evidence="1">S7.9</strain>
    </source>
</reference>
<organism>
    <name type="scientific">Serpula lacrymans var. lacrymans (strain S7.9)</name>
    <name type="common">Dry rot fungus</name>
    <dbReference type="NCBI Taxonomy" id="578457"/>
    <lineage>
        <taxon>Eukaryota</taxon>
        <taxon>Fungi</taxon>
        <taxon>Dikarya</taxon>
        <taxon>Basidiomycota</taxon>
        <taxon>Agaricomycotina</taxon>
        <taxon>Agaricomycetes</taxon>
        <taxon>Agaricomycetidae</taxon>
        <taxon>Boletales</taxon>
        <taxon>Coniophorineae</taxon>
        <taxon>Serpulaceae</taxon>
        <taxon>Serpula</taxon>
    </lineage>
</organism>
<gene>
    <name evidence="1" type="ORF">SERLADRAFT_459322</name>
</gene>
<accession>F8NLV1</accession>
<name>F8NLV1_SERL9</name>
<dbReference type="EMBL" id="GL945430">
    <property type="protein sequence ID" value="EGO28651.1"/>
    <property type="molecule type" value="Genomic_DNA"/>
</dbReference>
<sequence length="165" mass="18493">MSSKSLLSSAVVTTLFARTPPPPLSASRVWRPELSDQIDALDADVNTRAVLHLLNDDFDGCHELAQTQEGNPYSNHLHAIVHRREPDYWNSKYWIARCSHPHMKEIYATPNSKVNTISQAQRSASTFVDLVENAARTGKGVEELEKRQWAEMTALAKILIEANGQ</sequence>
<dbReference type="GeneID" id="18817867"/>
<dbReference type="HOGENOM" id="CLU_120597_0_0_1"/>